<protein>
    <submittedName>
        <fullName evidence="1">Uncharacterized protein</fullName>
    </submittedName>
</protein>
<proteinExistence type="predicted"/>
<evidence type="ECO:0000313" key="1">
    <source>
        <dbReference type="EMBL" id="GAA2446240.1"/>
    </source>
</evidence>
<accession>A0ABN3K0X2</accession>
<evidence type="ECO:0000313" key="2">
    <source>
        <dbReference type="Proteomes" id="UP001501231"/>
    </source>
</evidence>
<dbReference type="EMBL" id="BAAARW010000030">
    <property type="protein sequence ID" value="GAA2446240.1"/>
    <property type="molecule type" value="Genomic_DNA"/>
</dbReference>
<name>A0ABN3K0X2_9ACTN</name>
<gene>
    <name evidence="1" type="ORF">GCM10010191_74020</name>
</gene>
<comment type="caution">
    <text evidence="1">The sequence shown here is derived from an EMBL/GenBank/DDBJ whole genome shotgun (WGS) entry which is preliminary data.</text>
</comment>
<dbReference type="Proteomes" id="UP001501231">
    <property type="component" value="Unassembled WGS sequence"/>
</dbReference>
<reference evidence="1 2" key="1">
    <citation type="journal article" date="2019" name="Int. J. Syst. Evol. Microbiol.">
        <title>The Global Catalogue of Microorganisms (GCM) 10K type strain sequencing project: providing services to taxonomists for standard genome sequencing and annotation.</title>
        <authorList>
            <consortium name="The Broad Institute Genomics Platform"/>
            <consortium name="The Broad Institute Genome Sequencing Center for Infectious Disease"/>
            <person name="Wu L."/>
            <person name="Ma J."/>
        </authorList>
    </citation>
    <scope>NUCLEOTIDE SEQUENCE [LARGE SCALE GENOMIC DNA]</scope>
    <source>
        <strain evidence="1 2">JCM 3325</strain>
    </source>
</reference>
<sequence>MTGSQIIMIDPEGKKYTRKLMVQMAAGMAATMEGQGVPREFCAKSYDQGVQQGGKFPAGRGAFMDACLEGVRLAGQ</sequence>
<keyword evidence="2" id="KW-1185">Reference proteome</keyword>
<organism evidence="1 2">
    <name type="scientific">Actinomadura vinacea</name>
    <dbReference type="NCBI Taxonomy" id="115336"/>
    <lineage>
        <taxon>Bacteria</taxon>
        <taxon>Bacillati</taxon>
        <taxon>Actinomycetota</taxon>
        <taxon>Actinomycetes</taxon>
        <taxon>Streptosporangiales</taxon>
        <taxon>Thermomonosporaceae</taxon>
        <taxon>Actinomadura</taxon>
    </lineage>
</organism>